<reference evidence="1 2" key="1">
    <citation type="submission" date="2022-05" db="EMBL/GenBank/DDBJ databases">
        <authorList>
            <consortium name="Genoscope - CEA"/>
            <person name="William W."/>
        </authorList>
    </citation>
    <scope>NUCLEOTIDE SEQUENCE [LARGE SCALE GENOMIC DNA]</scope>
</reference>
<name>A0ABN8PIM6_9CNID</name>
<evidence type="ECO:0000313" key="2">
    <source>
        <dbReference type="Proteomes" id="UP001159405"/>
    </source>
</evidence>
<organism evidence="1 2">
    <name type="scientific">Porites lobata</name>
    <dbReference type="NCBI Taxonomy" id="104759"/>
    <lineage>
        <taxon>Eukaryota</taxon>
        <taxon>Metazoa</taxon>
        <taxon>Cnidaria</taxon>
        <taxon>Anthozoa</taxon>
        <taxon>Hexacorallia</taxon>
        <taxon>Scleractinia</taxon>
        <taxon>Fungiina</taxon>
        <taxon>Poritidae</taxon>
        <taxon>Porites</taxon>
    </lineage>
</organism>
<dbReference type="EMBL" id="CALNXK010000074">
    <property type="protein sequence ID" value="CAH3144683.1"/>
    <property type="molecule type" value="Genomic_DNA"/>
</dbReference>
<comment type="caution">
    <text evidence="1">The sequence shown here is derived from an EMBL/GenBank/DDBJ whole genome shotgun (WGS) entry which is preliminary data.</text>
</comment>
<sequence>MKAKVHLTSCAKNITLRKIAVEKVLQLMNTQLNDICSRKQPSILRDNTKDEIVSSAFEVFLGG</sequence>
<protein>
    <submittedName>
        <fullName evidence="1">Uncharacterized protein</fullName>
    </submittedName>
</protein>
<keyword evidence="2" id="KW-1185">Reference proteome</keyword>
<dbReference type="Proteomes" id="UP001159405">
    <property type="component" value="Unassembled WGS sequence"/>
</dbReference>
<accession>A0ABN8PIM6</accession>
<evidence type="ECO:0000313" key="1">
    <source>
        <dbReference type="EMBL" id="CAH3144683.1"/>
    </source>
</evidence>
<gene>
    <name evidence="1" type="ORF">PLOB_00044231</name>
</gene>
<proteinExistence type="predicted"/>